<dbReference type="GO" id="GO:0004497">
    <property type="term" value="F:monooxygenase activity"/>
    <property type="evidence" value="ECO:0007669"/>
    <property type="project" value="UniProtKB-KW"/>
</dbReference>
<evidence type="ECO:0000256" key="2">
    <source>
        <dbReference type="ARBA" id="ARBA00022630"/>
    </source>
</evidence>
<feature type="domain" description="FAD-binding" evidence="4">
    <location>
        <begin position="4"/>
        <end position="345"/>
    </location>
</feature>
<reference evidence="6" key="1">
    <citation type="journal article" date="2019" name="Int. J. Syst. Evol. Microbiol.">
        <title>The Global Catalogue of Microorganisms (GCM) 10K type strain sequencing project: providing services to taxonomists for standard genome sequencing and annotation.</title>
        <authorList>
            <consortium name="The Broad Institute Genomics Platform"/>
            <consortium name="The Broad Institute Genome Sequencing Center for Infectious Disease"/>
            <person name="Wu L."/>
            <person name="Ma J."/>
        </authorList>
    </citation>
    <scope>NUCLEOTIDE SEQUENCE [LARGE SCALE GENOMIC DNA]</scope>
    <source>
        <strain evidence="6">JCM 17695</strain>
    </source>
</reference>
<evidence type="ECO:0000259" key="4">
    <source>
        <dbReference type="Pfam" id="PF01494"/>
    </source>
</evidence>
<protein>
    <submittedName>
        <fullName evidence="5">FAD-dependent monooxygenase</fullName>
    </submittedName>
</protein>
<dbReference type="Gene3D" id="3.30.70.2450">
    <property type="match status" value="1"/>
</dbReference>
<dbReference type="PANTHER" id="PTHR43004">
    <property type="entry name" value="TRK SYSTEM POTASSIUM UPTAKE PROTEIN"/>
    <property type="match status" value="1"/>
</dbReference>
<dbReference type="InterPro" id="IPR036188">
    <property type="entry name" value="FAD/NAD-bd_sf"/>
</dbReference>
<keyword evidence="5" id="KW-0560">Oxidoreductase</keyword>
<keyword evidence="5" id="KW-0503">Monooxygenase</keyword>
<comment type="caution">
    <text evidence="5">The sequence shown here is derived from an EMBL/GenBank/DDBJ whole genome shotgun (WGS) entry which is preliminary data.</text>
</comment>
<name>A0ABW2TMI0_9PSEU</name>
<dbReference type="InterPro" id="IPR002938">
    <property type="entry name" value="FAD-bd"/>
</dbReference>
<dbReference type="Gene3D" id="3.50.50.60">
    <property type="entry name" value="FAD/NAD(P)-binding domain"/>
    <property type="match status" value="1"/>
</dbReference>
<dbReference type="Proteomes" id="UP001596512">
    <property type="component" value="Unassembled WGS sequence"/>
</dbReference>
<dbReference type="EMBL" id="JBHTEY010000004">
    <property type="protein sequence ID" value="MFC7614977.1"/>
    <property type="molecule type" value="Genomic_DNA"/>
</dbReference>
<dbReference type="Pfam" id="PF01494">
    <property type="entry name" value="FAD_binding_3"/>
    <property type="match status" value="1"/>
</dbReference>
<sequence>MTERTDVLIVGAGPVGLVLACELLQQGVAVRVVDRRARPAAVGGTQSRAILVWPRILEQLRRIGVSDRMVARGHLLPAVDYFSSGKRRGTVHIDRLSDCAYPFILTLAQHHTEAALLDRLRELGGDVEHGVELTELRDPAGALAAVLRHADGRTETATPAWLVGADGAGSTTRTLLGIDFTADPIDITYGIGDFPIEGVVPNSVQYYYSPNGIGVIVPLADGLYRIAGNIPHRAEGEQRPPADLFRTLIAQRTGLPVRLGDPQWTNSFRPRCGVVEQYRKGRCFLAGDAAHVVSPAGGQGMNIGLQDAVELGWKLGGVVTGRFAESTLDAYEPERRAAARRVADTSAAQIRFGAAPTRWKALQRDTAFAAAHRSGFLQKRFAPLLAQTDFTYGDEAGRALFHGVRAPAQVGDRLPVFAPPAVFPGLPSLALHDYTVLLWPGATDAAAWAPVVDRLRVALADGYDVHDLAAVFGRPRESLRALLGTAPAVVVVRPDGHIAHKAAPADADAAVDFLDSTRGPGVGTRPAAALAAR</sequence>
<keyword evidence="6" id="KW-1185">Reference proteome</keyword>
<gene>
    <name evidence="5" type="ORF">ACFQV2_17100</name>
</gene>
<organism evidence="5 6">
    <name type="scientific">Actinokineospora soli</name>
    <dbReference type="NCBI Taxonomy" id="1048753"/>
    <lineage>
        <taxon>Bacteria</taxon>
        <taxon>Bacillati</taxon>
        <taxon>Actinomycetota</taxon>
        <taxon>Actinomycetes</taxon>
        <taxon>Pseudonocardiales</taxon>
        <taxon>Pseudonocardiaceae</taxon>
        <taxon>Actinokineospora</taxon>
    </lineage>
</organism>
<evidence type="ECO:0000313" key="6">
    <source>
        <dbReference type="Proteomes" id="UP001596512"/>
    </source>
</evidence>
<evidence type="ECO:0000313" key="5">
    <source>
        <dbReference type="EMBL" id="MFC7614977.1"/>
    </source>
</evidence>
<accession>A0ABW2TMI0</accession>
<dbReference type="SUPFAM" id="SSF51905">
    <property type="entry name" value="FAD/NAD(P)-binding domain"/>
    <property type="match status" value="1"/>
</dbReference>
<comment type="cofactor">
    <cofactor evidence="1">
        <name>FAD</name>
        <dbReference type="ChEBI" id="CHEBI:57692"/>
    </cofactor>
</comment>
<dbReference type="PROSITE" id="PS51257">
    <property type="entry name" value="PROKAR_LIPOPROTEIN"/>
    <property type="match status" value="1"/>
</dbReference>
<dbReference type="PRINTS" id="PR00420">
    <property type="entry name" value="RNGMNOXGNASE"/>
</dbReference>
<keyword evidence="2" id="KW-0285">Flavoprotein</keyword>
<dbReference type="InterPro" id="IPR050641">
    <property type="entry name" value="RIFMO-like"/>
</dbReference>
<evidence type="ECO:0000256" key="1">
    <source>
        <dbReference type="ARBA" id="ARBA00001974"/>
    </source>
</evidence>
<keyword evidence="3" id="KW-0274">FAD</keyword>
<proteinExistence type="predicted"/>
<dbReference type="PANTHER" id="PTHR43004:SF19">
    <property type="entry name" value="BINDING MONOOXYGENASE, PUTATIVE (JCVI)-RELATED"/>
    <property type="match status" value="1"/>
</dbReference>
<evidence type="ECO:0000256" key="3">
    <source>
        <dbReference type="ARBA" id="ARBA00022827"/>
    </source>
</evidence>